<organism evidence="1 2">
    <name type="scientific">Erwinia phage pEa_SNUABM_30</name>
    <dbReference type="NCBI Taxonomy" id="2869553"/>
    <lineage>
        <taxon>Viruses</taxon>
        <taxon>Duplodnaviria</taxon>
        <taxon>Heunggongvirae</taxon>
        <taxon>Uroviricota</taxon>
        <taxon>Caudoviricetes</taxon>
        <taxon>Alexandravirus</taxon>
        <taxon>Alexandravirus SNUABM30</taxon>
    </lineage>
</organism>
<gene>
    <name evidence="1" type="ORF">pEaSNUABM30_00081</name>
</gene>
<accession>A0AAE8XLU6</accession>
<dbReference type="EMBL" id="MZ443778">
    <property type="protein sequence ID" value="UAW53199.1"/>
    <property type="molecule type" value="Genomic_DNA"/>
</dbReference>
<protein>
    <submittedName>
        <fullName evidence="1">Uncharacterized protein</fullName>
    </submittedName>
</protein>
<proteinExistence type="predicted"/>
<evidence type="ECO:0000313" key="1">
    <source>
        <dbReference type="EMBL" id="UAW53199.1"/>
    </source>
</evidence>
<sequence length="193" mass="20239">MYISKAMLNMRGDVLGSSAAAVVDAPWLPSSVTAYNAANAMQAGGTHVSAEPAAAIVFSSGDAVPDTTWTNQAQALFSLNSLRTYLAANVPGCVMDTAYASTGTLRVVNAGNGKRMFDLNSLLGRFSYAKPFNRMYLFISQTTSTLAPATVSVATVVEFTAQDLIAMGASLTNNNDGTFNLNGTIILNNITFS</sequence>
<keyword evidence="2" id="KW-1185">Reference proteome</keyword>
<dbReference type="Proteomes" id="UP000827754">
    <property type="component" value="Segment"/>
</dbReference>
<name>A0AAE8XLU6_9CAUD</name>
<reference evidence="1 2" key="1">
    <citation type="submission" date="2021-06" db="EMBL/GenBank/DDBJ databases">
        <title>Complete genome sequence of Erwinia phage pEa_SNUABM_30.</title>
        <authorList>
            <person name="Kim S.G."/>
            <person name="Park S.C."/>
        </authorList>
    </citation>
    <scope>NUCLEOTIDE SEQUENCE [LARGE SCALE GENOMIC DNA]</scope>
</reference>
<evidence type="ECO:0000313" key="2">
    <source>
        <dbReference type="Proteomes" id="UP000827754"/>
    </source>
</evidence>